<evidence type="ECO:0000313" key="1">
    <source>
        <dbReference type="EMBL" id="SVD84927.1"/>
    </source>
</evidence>
<accession>A0A382YNN9</accession>
<sequence length="24" mass="2645">VYIAVDGPWANRCVVLNVQQATDL</sequence>
<gene>
    <name evidence="1" type="ORF">METZ01_LOCUS437781</name>
</gene>
<reference evidence="1" key="1">
    <citation type="submission" date="2018-05" db="EMBL/GenBank/DDBJ databases">
        <authorList>
            <person name="Lanie J.A."/>
            <person name="Ng W.-L."/>
            <person name="Kazmierczak K.M."/>
            <person name="Andrzejewski T.M."/>
            <person name="Davidsen T.M."/>
            <person name="Wayne K.J."/>
            <person name="Tettelin H."/>
            <person name="Glass J.I."/>
            <person name="Rusch D."/>
            <person name="Podicherti R."/>
            <person name="Tsui H.-C.T."/>
            <person name="Winkler M.E."/>
        </authorList>
    </citation>
    <scope>NUCLEOTIDE SEQUENCE</scope>
</reference>
<feature type="non-terminal residue" evidence="1">
    <location>
        <position position="1"/>
    </location>
</feature>
<name>A0A382YNN9_9ZZZZ</name>
<proteinExistence type="predicted"/>
<protein>
    <submittedName>
        <fullName evidence="1">Uncharacterized protein</fullName>
    </submittedName>
</protein>
<dbReference type="EMBL" id="UINC01177342">
    <property type="protein sequence ID" value="SVD84927.1"/>
    <property type="molecule type" value="Genomic_DNA"/>
</dbReference>
<dbReference type="AlphaFoldDB" id="A0A382YNN9"/>
<organism evidence="1">
    <name type="scientific">marine metagenome</name>
    <dbReference type="NCBI Taxonomy" id="408172"/>
    <lineage>
        <taxon>unclassified sequences</taxon>
        <taxon>metagenomes</taxon>
        <taxon>ecological metagenomes</taxon>
    </lineage>
</organism>